<dbReference type="EMBL" id="PEML01000041">
    <property type="protein sequence ID" value="RTI09380.1"/>
    <property type="molecule type" value="Genomic_DNA"/>
</dbReference>
<dbReference type="Proteomes" id="UP000288073">
    <property type="component" value="Unassembled WGS sequence"/>
</dbReference>
<dbReference type="EMBL" id="PEMN01000035">
    <property type="protein sequence ID" value="RTI20387.1"/>
    <property type="molecule type" value="Genomic_DNA"/>
</dbReference>
<dbReference type="AlphaFoldDB" id="A0A430RC57"/>
<keyword evidence="6" id="KW-1185">Reference proteome</keyword>
<evidence type="ECO:0000313" key="8">
    <source>
        <dbReference type="Proteomes" id="UP000288082"/>
    </source>
</evidence>
<evidence type="ECO:0000313" key="7">
    <source>
        <dbReference type="Proteomes" id="UP000288073"/>
    </source>
</evidence>
<protein>
    <recommendedName>
        <fullName evidence="2">SWIM-type domain-containing protein</fullName>
    </recommendedName>
</protein>
<evidence type="ECO:0000313" key="5">
    <source>
        <dbReference type="EMBL" id="RTI20387.1"/>
    </source>
</evidence>
<keyword evidence="1" id="KW-0479">Metal-binding</keyword>
<evidence type="ECO:0000259" key="2">
    <source>
        <dbReference type="PROSITE" id="PS50966"/>
    </source>
</evidence>
<organism evidence="3 8">
    <name type="scientific">Thermus scotoductus</name>
    <dbReference type="NCBI Taxonomy" id="37636"/>
    <lineage>
        <taxon>Bacteria</taxon>
        <taxon>Thermotogati</taxon>
        <taxon>Deinococcota</taxon>
        <taxon>Deinococci</taxon>
        <taxon>Thermales</taxon>
        <taxon>Thermaceae</taxon>
        <taxon>Thermus</taxon>
    </lineage>
</organism>
<dbReference type="Proteomes" id="UP000288082">
    <property type="component" value="Unassembled WGS sequence"/>
</dbReference>
<keyword evidence="1" id="KW-0862">Zinc</keyword>
<dbReference type="Pfam" id="PF04434">
    <property type="entry name" value="SWIM"/>
    <property type="match status" value="1"/>
</dbReference>
<evidence type="ECO:0000313" key="4">
    <source>
        <dbReference type="EMBL" id="RTI09380.1"/>
    </source>
</evidence>
<feature type="domain" description="SWIM-type" evidence="2">
    <location>
        <begin position="55"/>
        <end position="87"/>
    </location>
</feature>
<comment type="caution">
    <text evidence="3">The sequence shown here is derived from an EMBL/GenBank/DDBJ whole genome shotgun (WGS) entry which is preliminary data.</text>
</comment>
<dbReference type="EMBL" id="PELM01000029">
    <property type="protein sequence ID" value="RTH04973.1"/>
    <property type="molecule type" value="Genomic_DNA"/>
</dbReference>
<dbReference type="GO" id="GO:0008270">
    <property type="term" value="F:zinc ion binding"/>
    <property type="evidence" value="ECO:0007669"/>
    <property type="project" value="UniProtKB-KW"/>
</dbReference>
<sequence>MLPFPPKKEEDFAPLFPPEVLRRGLAYFQEGRVLRVFRVGERVFGLVQGSAEAPYQVEVGPGLLGQCTCPYPDFPCKHAAALLYAYVEGTVPDLAPLIEALTPEEAKDLLKKLAVIPDVALYLAEALAPEKAFLEAVKALRWAFRLGGGLGETKALSLRLDRAGREEVEAYLEALLEAPFDPEPYLRVALERYLALTPRLSFLLNLYLRHPSEALREAFLRVAEEKEAEALRLLKGRDALGLKRGLEAELLFRLGRVEEGLSALREGLEGVEDYLLLVERLMALGRVEEALRYAEEARDWFGKDPRLLPLLDLLVAHRGNPEDHRARFGVRPNLEDYLALKSKLGREFYRERKALLRQVRDPALLARIYLLEEDWKALDRLLRNAPPEAYPALAEVLEEKLPEEAKRLYLEAARREVEKGTRKAYREAARLLLRLSRLDPKGAREAALALVLAYPRRAALKEELAPLFSEKPHGPVEE</sequence>
<dbReference type="RefSeq" id="WP_126187035.1">
    <property type="nucleotide sequence ID" value="NZ_PELM01000029.1"/>
</dbReference>
<reference evidence="4" key="1">
    <citation type="submission" date="2017-10" db="EMBL/GenBank/DDBJ databases">
        <authorList>
            <person name="Wilpiszeski R.L."/>
            <person name="Zhidan Z."/>
            <person name="House C.H."/>
        </authorList>
    </citation>
    <scope>NUCLEOTIDE SEQUENCE</scope>
    <source>
        <strain evidence="4">12_S12</strain>
    </source>
</reference>
<keyword evidence="1" id="KW-0863">Zinc-finger</keyword>
<evidence type="ECO:0000313" key="3">
    <source>
        <dbReference type="EMBL" id="RTH04973.1"/>
    </source>
</evidence>
<dbReference type="Proteomes" id="UP000287962">
    <property type="component" value="Unassembled WGS sequence"/>
</dbReference>
<evidence type="ECO:0000313" key="6">
    <source>
        <dbReference type="Proteomes" id="UP000287962"/>
    </source>
</evidence>
<dbReference type="PROSITE" id="PS50966">
    <property type="entry name" value="ZF_SWIM"/>
    <property type="match status" value="1"/>
</dbReference>
<proteinExistence type="predicted"/>
<evidence type="ECO:0000256" key="1">
    <source>
        <dbReference type="PROSITE-ProRule" id="PRU00325"/>
    </source>
</evidence>
<gene>
    <name evidence="5" type="ORF">CSW23_01725</name>
    <name evidence="4" type="ORF">CSW25_02085</name>
    <name evidence="3" type="ORF">CSW50_01420</name>
</gene>
<dbReference type="InterPro" id="IPR007527">
    <property type="entry name" value="Znf_SWIM"/>
</dbReference>
<accession>A0A430RC57</accession>
<reference evidence="6 7" key="2">
    <citation type="journal article" date="2019" name="Extremophiles">
        <title>Biogeography of thermophiles and predominance of Thermus scotoductus in domestic water heaters.</title>
        <authorList>
            <person name="Wilpiszeski R.L."/>
            <person name="Zhang Z."/>
            <person name="House C.H."/>
        </authorList>
    </citation>
    <scope>NUCLEOTIDE SEQUENCE [LARGE SCALE GENOMIC DNA]</scope>
    <source>
        <strain evidence="5 7">10_S10</strain>
        <strain evidence="4 6">12_S12</strain>
        <strain evidence="3 8">38_S38</strain>
    </source>
</reference>
<name>A0A430RC57_THESC</name>